<accession>I4C856</accession>
<organism evidence="2 3">
    <name type="scientific">Desulfomonile tiedjei (strain ATCC 49306 / DSM 6799 / DCB-1)</name>
    <dbReference type="NCBI Taxonomy" id="706587"/>
    <lineage>
        <taxon>Bacteria</taxon>
        <taxon>Pseudomonadati</taxon>
        <taxon>Thermodesulfobacteriota</taxon>
        <taxon>Desulfomonilia</taxon>
        <taxon>Desulfomonilales</taxon>
        <taxon>Desulfomonilaceae</taxon>
        <taxon>Desulfomonile</taxon>
    </lineage>
</organism>
<evidence type="ECO:0000313" key="3">
    <source>
        <dbReference type="Proteomes" id="UP000006055"/>
    </source>
</evidence>
<gene>
    <name evidence="2" type="ordered locus">Desti_3085</name>
</gene>
<protein>
    <recommendedName>
        <fullName evidence="4">DUF3999 family protein</fullName>
    </recommendedName>
</protein>
<dbReference type="EMBL" id="CP003360">
    <property type="protein sequence ID" value="AFM25747.1"/>
    <property type="molecule type" value="Genomic_DNA"/>
</dbReference>
<dbReference type="AlphaFoldDB" id="I4C856"/>
<evidence type="ECO:0000313" key="2">
    <source>
        <dbReference type="EMBL" id="AFM25747.1"/>
    </source>
</evidence>
<dbReference type="HOGENOM" id="CLU_615006_0_0_7"/>
<evidence type="ECO:0008006" key="4">
    <source>
        <dbReference type="Google" id="ProtNLM"/>
    </source>
</evidence>
<keyword evidence="1" id="KW-0472">Membrane</keyword>
<keyword evidence="1" id="KW-0812">Transmembrane</keyword>
<evidence type="ECO:0000256" key="1">
    <source>
        <dbReference type="SAM" id="Phobius"/>
    </source>
</evidence>
<dbReference type="RefSeq" id="WP_014810884.1">
    <property type="nucleotide sequence ID" value="NC_018025.1"/>
</dbReference>
<dbReference type="OrthoDB" id="1806788at2"/>
<dbReference type="InterPro" id="IPR025060">
    <property type="entry name" value="DUF3999"/>
</dbReference>
<name>I4C856_DESTA</name>
<dbReference type="Pfam" id="PF13163">
    <property type="entry name" value="DUF3999"/>
    <property type="match status" value="1"/>
</dbReference>
<dbReference type="KEGG" id="dti:Desti_3085"/>
<feature type="transmembrane region" description="Helical" evidence="1">
    <location>
        <begin position="405"/>
        <end position="423"/>
    </location>
</feature>
<dbReference type="Proteomes" id="UP000006055">
    <property type="component" value="Chromosome"/>
</dbReference>
<keyword evidence="1" id="KW-1133">Transmembrane helix</keyword>
<proteinExistence type="predicted"/>
<reference evidence="3" key="1">
    <citation type="submission" date="2012-06" db="EMBL/GenBank/DDBJ databases">
        <title>Complete sequence of chromosome of Desulfomonile tiedjei DSM 6799.</title>
        <authorList>
            <person name="Lucas S."/>
            <person name="Copeland A."/>
            <person name="Lapidus A."/>
            <person name="Glavina del Rio T."/>
            <person name="Dalin E."/>
            <person name="Tice H."/>
            <person name="Bruce D."/>
            <person name="Goodwin L."/>
            <person name="Pitluck S."/>
            <person name="Peters L."/>
            <person name="Ovchinnikova G."/>
            <person name="Zeytun A."/>
            <person name="Lu M."/>
            <person name="Kyrpides N."/>
            <person name="Mavromatis K."/>
            <person name="Ivanova N."/>
            <person name="Brettin T."/>
            <person name="Detter J.C."/>
            <person name="Han C."/>
            <person name="Larimer F."/>
            <person name="Land M."/>
            <person name="Hauser L."/>
            <person name="Markowitz V."/>
            <person name="Cheng J.-F."/>
            <person name="Hugenholtz P."/>
            <person name="Woyke T."/>
            <person name="Wu D."/>
            <person name="Spring S."/>
            <person name="Schroeder M."/>
            <person name="Brambilla E."/>
            <person name="Klenk H.-P."/>
            <person name="Eisen J.A."/>
        </authorList>
    </citation>
    <scope>NUCLEOTIDE SEQUENCE [LARGE SCALE GENOMIC DNA]</scope>
    <source>
        <strain evidence="3">ATCC 49306 / DSM 6799 / DCB-1</strain>
    </source>
</reference>
<sequence length="445" mass="50454">MHKTFSFGWIIVVCLLMLLSDYLPVRADFNTSAWKHYRNIRISPEYSEKVAAVALEAGVLEKCRLDNGDLRIIASDGELVPFTLLEYPTDEELTPFPVRVFRVAKSGDGSTEIWVDKSAKTLTNGILVRTTSRDFIRKVEIRGSDSLKEGYIVRMDGLLLETSQPIAVSSLKIRHPVNNFQYLQIRLLEDEKQPLKIERVECFPPSPANPVSRSIQYRLIEKRTDPVTKSTTIVTDLGERRLPLAKVKVATVSGNFTAKLVLSETDHLSGPWRQFYEGTVFRIRKDDAHAEELSVTMKPHYSRFVKAEFTPVGASVPLETVEFTAAPRLAVFEYHREMSYRLFYDNPSAVSITQPERFVSMNLNHLAAASLRASLEDEQKNIQIPAVPKATTIPEPAKTWGIERILGIIMLSAGLLLLFILMLRARSLRKAQRGNNARIVYTRYE</sequence>
<keyword evidence="3" id="KW-1185">Reference proteome</keyword>